<sequence length="186" mass="19863">MSLAKNEPVGAPRLTPPFRRPVVAAYAVLAAVGAAFFAGSFQYPWSNPEDGTIGPGLLPRVAGLLLLVLGLLLVRQELRGGTVLEGDGHVTEEAEHSEEEARRVRVKLVVVVATMVVTALLIPFLGLLPALTLMTLFLTSVVERQPLGRSVLVSAATFAVAYLLFIVVLRVPLPFGLFDPAVWSAL</sequence>
<accession>A0A8T4IZS1</accession>
<protein>
    <submittedName>
        <fullName evidence="3">Tripartite tricarboxylate transporter TctB family protein</fullName>
    </submittedName>
</protein>
<keyword evidence="1" id="KW-0472">Membrane</keyword>
<proteinExistence type="predicted"/>
<keyword evidence="4" id="KW-1185">Reference proteome</keyword>
<feature type="transmembrane region" description="Helical" evidence="1">
    <location>
        <begin position="151"/>
        <end position="169"/>
    </location>
</feature>
<evidence type="ECO:0000313" key="3">
    <source>
        <dbReference type="EMBL" id="MBR7676193.1"/>
    </source>
</evidence>
<comment type="caution">
    <text evidence="3">The sequence shown here is derived from an EMBL/GenBank/DDBJ whole genome shotgun (WGS) entry which is preliminary data.</text>
</comment>
<dbReference type="EMBL" id="JAGSMN010000615">
    <property type="protein sequence ID" value="MBR7676193.1"/>
    <property type="molecule type" value="Genomic_DNA"/>
</dbReference>
<gene>
    <name evidence="3" type="ORF">KDA82_24925</name>
</gene>
<feature type="transmembrane region" description="Helical" evidence="1">
    <location>
        <begin position="57"/>
        <end position="74"/>
    </location>
</feature>
<organism evidence="3 4">
    <name type="scientific">Streptomyces daliensis</name>
    <dbReference type="NCBI Taxonomy" id="299421"/>
    <lineage>
        <taxon>Bacteria</taxon>
        <taxon>Bacillati</taxon>
        <taxon>Actinomycetota</taxon>
        <taxon>Actinomycetes</taxon>
        <taxon>Kitasatosporales</taxon>
        <taxon>Streptomycetaceae</taxon>
        <taxon>Streptomyces</taxon>
    </lineage>
</organism>
<dbReference type="Proteomes" id="UP000675554">
    <property type="component" value="Unassembled WGS sequence"/>
</dbReference>
<evidence type="ECO:0000256" key="1">
    <source>
        <dbReference type="SAM" id="Phobius"/>
    </source>
</evidence>
<dbReference type="Pfam" id="PF07331">
    <property type="entry name" value="TctB"/>
    <property type="match status" value="1"/>
</dbReference>
<evidence type="ECO:0000313" key="4">
    <source>
        <dbReference type="Proteomes" id="UP000675554"/>
    </source>
</evidence>
<dbReference type="AlphaFoldDB" id="A0A8T4IZS1"/>
<name>A0A8T4IZS1_9ACTN</name>
<feature type="transmembrane region" description="Helical" evidence="1">
    <location>
        <begin position="108"/>
        <end position="131"/>
    </location>
</feature>
<dbReference type="InterPro" id="IPR009936">
    <property type="entry name" value="DUF1468"/>
</dbReference>
<feature type="transmembrane region" description="Helical" evidence="1">
    <location>
        <begin position="23"/>
        <end position="45"/>
    </location>
</feature>
<feature type="domain" description="DUF1468" evidence="2">
    <location>
        <begin position="25"/>
        <end position="174"/>
    </location>
</feature>
<keyword evidence="1" id="KW-0812">Transmembrane</keyword>
<keyword evidence="1" id="KW-1133">Transmembrane helix</keyword>
<evidence type="ECO:0000259" key="2">
    <source>
        <dbReference type="Pfam" id="PF07331"/>
    </source>
</evidence>
<reference evidence="3" key="1">
    <citation type="submission" date="2021-04" db="EMBL/GenBank/DDBJ databases">
        <title>Sequencing of actinobacteria type strains.</title>
        <authorList>
            <person name="Nguyen G.-S."/>
            <person name="Wentzel A."/>
        </authorList>
    </citation>
    <scope>NUCLEOTIDE SEQUENCE</scope>
    <source>
        <strain evidence="3">DSM 42095</strain>
    </source>
</reference>